<comment type="caution">
    <text evidence="3">The sequence shown here is derived from an EMBL/GenBank/DDBJ whole genome shotgun (WGS) entry which is preliminary data.</text>
</comment>
<feature type="compositionally biased region" description="Polar residues" evidence="2">
    <location>
        <begin position="418"/>
        <end position="428"/>
    </location>
</feature>
<name>A0A422P901_9TRYP</name>
<protein>
    <submittedName>
        <fullName evidence="3">Uncharacterized protein</fullName>
    </submittedName>
</protein>
<feature type="region of interest" description="Disordered" evidence="2">
    <location>
        <begin position="401"/>
        <end position="437"/>
    </location>
</feature>
<dbReference type="EMBL" id="MKKU01000374">
    <property type="protein sequence ID" value="RNF14184.1"/>
    <property type="molecule type" value="Genomic_DNA"/>
</dbReference>
<sequence length="458" mass="51859">MVSCRGRLEPAPLGHILFADAHEATTAAFFARAPFHFPYMPARMGVALYSPVPALPTSVSFFHFRFRWGSGGGRTATLPTRFSGCAWLCRRRGRSGFTARTRSSPPHMQRGGVTAADLMELQEAASRLRSLCAQREAENRSLTQLLRDQAEQLLELRADQLLLQKTASMWSSYHRLFAQPLFETRLALGTYQCEAQQLLIHDMLLDQRRRNSLAKVGESKREREKAALQAQVRQLQEQQDSNKRRHAAVEVRLGRASEESVRAQQRVSTLEEELTHYMRRLEESERERERVQRHLSQHEAALLKTRHNVVELRQYEEEIHSRDAVIVQLQQAIREMNALMAQQQKSHSETADGANAPLPPPPPPHEAEERQLSANLPSSPSGACDSERRLYLGVQRLRQAVEGESSPSTHRRPLFAHCSSSNYSTASLPASPWKKERGDVSGIDMQEFLAQELQAPLP</sequence>
<gene>
    <name evidence="3" type="ORF">Tco025E_05935</name>
</gene>
<accession>A0A422P901</accession>
<proteinExistence type="predicted"/>
<organism evidence="3 4">
    <name type="scientific">Trypanosoma conorhini</name>
    <dbReference type="NCBI Taxonomy" id="83891"/>
    <lineage>
        <taxon>Eukaryota</taxon>
        <taxon>Discoba</taxon>
        <taxon>Euglenozoa</taxon>
        <taxon>Kinetoplastea</taxon>
        <taxon>Metakinetoplastina</taxon>
        <taxon>Trypanosomatida</taxon>
        <taxon>Trypanosomatidae</taxon>
        <taxon>Trypanosoma</taxon>
    </lineage>
</organism>
<feature type="coiled-coil region" evidence="1">
    <location>
        <begin position="218"/>
        <end position="301"/>
    </location>
</feature>
<dbReference type="AlphaFoldDB" id="A0A422P901"/>
<evidence type="ECO:0000256" key="2">
    <source>
        <dbReference type="SAM" id="MobiDB-lite"/>
    </source>
</evidence>
<feature type="region of interest" description="Disordered" evidence="2">
    <location>
        <begin position="340"/>
        <end position="385"/>
    </location>
</feature>
<feature type="compositionally biased region" description="Polar residues" evidence="2">
    <location>
        <begin position="372"/>
        <end position="381"/>
    </location>
</feature>
<evidence type="ECO:0000256" key="1">
    <source>
        <dbReference type="SAM" id="Coils"/>
    </source>
</evidence>
<evidence type="ECO:0000313" key="3">
    <source>
        <dbReference type="EMBL" id="RNF14184.1"/>
    </source>
</evidence>
<reference evidence="3 4" key="1">
    <citation type="journal article" date="2018" name="BMC Genomics">
        <title>Genomic comparison of Trypanosoma conorhini and Trypanosoma rangeli to Trypanosoma cruzi strains of high and low virulence.</title>
        <authorList>
            <person name="Bradwell K.R."/>
            <person name="Koparde V.N."/>
            <person name="Matveyev A.V."/>
            <person name="Serrano M.G."/>
            <person name="Alves J.M."/>
            <person name="Parikh H."/>
            <person name="Huang B."/>
            <person name="Lee V."/>
            <person name="Espinosa-Alvarez O."/>
            <person name="Ortiz P.A."/>
            <person name="Costa-Martins A.G."/>
            <person name="Teixeira M.M."/>
            <person name="Buck G.A."/>
        </authorList>
    </citation>
    <scope>NUCLEOTIDE SEQUENCE [LARGE SCALE GENOMIC DNA]</scope>
    <source>
        <strain evidence="3 4">025E</strain>
    </source>
</reference>
<dbReference type="Proteomes" id="UP000284403">
    <property type="component" value="Unassembled WGS sequence"/>
</dbReference>
<feature type="coiled-coil region" evidence="1">
    <location>
        <begin position="118"/>
        <end position="159"/>
    </location>
</feature>
<dbReference type="GeneID" id="40319546"/>
<dbReference type="RefSeq" id="XP_029227068.1">
    <property type="nucleotide sequence ID" value="XM_029372825.1"/>
</dbReference>
<evidence type="ECO:0000313" key="4">
    <source>
        <dbReference type="Proteomes" id="UP000284403"/>
    </source>
</evidence>
<dbReference type="OrthoDB" id="249960at2759"/>
<keyword evidence="1" id="KW-0175">Coiled coil</keyword>
<keyword evidence="4" id="KW-1185">Reference proteome</keyword>